<reference evidence="2 3" key="1">
    <citation type="submission" date="2016-10" db="EMBL/GenBank/DDBJ databases">
        <authorList>
            <person name="de Groot N.N."/>
        </authorList>
    </citation>
    <scope>NUCLEOTIDE SEQUENCE [LARGE SCALE GENOMIC DNA]</scope>
    <source>
        <strain evidence="2 3">LMG 27731</strain>
    </source>
</reference>
<dbReference type="AlphaFoldDB" id="A0A1I7EGS0"/>
<protein>
    <recommendedName>
        <fullName evidence="4">Lipoprotein</fullName>
    </recommendedName>
</protein>
<evidence type="ECO:0000256" key="1">
    <source>
        <dbReference type="SAM" id="MobiDB-lite"/>
    </source>
</evidence>
<name>A0A1I7EGS0_9BURK</name>
<accession>A0A1I7EGS0</accession>
<gene>
    <name evidence="2" type="ORF">SAMN05192563_10201</name>
</gene>
<feature type="compositionally biased region" description="Low complexity" evidence="1">
    <location>
        <begin position="111"/>
        <end position="124"/>
    </location>
</feature>
<dbReference type="EMBL" id="FPBH01000020">
    <property type="protein sequence ID" value="SFU23092.1"/>
    <property type="molecule type" value="Genomic_DNA"/>
</dbReference>
<evidence type="ECO:0000313" key="2">
    <source>
        <dbReference type="EMBL" id="SFU23092.1"/>
    </source>
</evidence>
<evidence type="ECO:0000313" key="3">
    <source>
        <dbReference type="Proteomes" id="UP000198844"/>
    </source>
</evidence>
<sequence>MKQTDALGETSADGVQAEPALRPLQRMLSRRVARSPLAETWRTRAGASAALVTAALLMSACADASSTTGDAASAPSTQTSAAANAVSNNDSLLTAKSQPDAPGPTANATNGVATASSGTSVASTDQPASASRPSLELVKAKQLAAEQRVAARVPAASGMTEKRSRPLTLRDSGIDGSLMFARDVDFRVTGDIGFMIHDMAATLTPARAGQPIVFDDPTSVTINVHRGDVTLDSAKLTAIFNRYLFQYQGSPLRNMRVVPQDGGTLRITGEMHRDTWVPIVLIGSLSMRNADDLVFHADHVEVAGVGADKLMQAAHVKMADLLKVDTPIARLDGDDVVMQVAKLTPPPALRMTITQISISAAGVRFTLDDRTVPKIDWPATMPPRGMLVQGGDVKFMRSMPMNIDMALTPLDTNAPFVLDLYHYRDQMAAGYFTFDEAGALDVHLPSYPTLASASKDAPTQMGSASARFNDSFIRAQQASLAQARQVWQHVPQTLRTASVARAIPVGTRAAFAGQSMATPGSTISDERHSSGPAPLIHVENVDFYVSGRIGFHVRSLDAQMVPKKPGQPVDLDDPDQYDIRIIGGEVVESWPAMAALFNDYLLDYEPRSLNDLQLKPVDGKLEVTGGIKLWNHFPGVWLPTTMSGTIVAKDERHLVYEPTSVKVLGVPQAGLLRALDIPLASLTPFTRKGVALKGNELVFDQYTVFPPPVLQGRLASATVTDEGLVLKFKRDASVVAARPPVGAAKSFVWIESGDVKMFNSLVTNARTFIRDSSNPGVMRFDLYGYRRDVSKGTVRMGGDGGLEVDLAARK</sequence>
<dbReference type="Proteomes" id="UP000198844">
    <property type="component" value="Unassembled WGS sequence"/>
</dbReference>
<evidence type="ECO:0008006" key="4">
    <source>
        <dbReference type="Google" id="ProtNLM"/>
    </source>
</evidence>
<feature type="region of interest" description="Disordered" evidence="1">
    <location>
        <begin position="1"/>
        <end position="22"/>
    </location>
</feature>
<proteinExistence type="predicted"/>
<feature type="compositionally biased region" description="Low complexity" evidence="1">
    <location>
        <begin position="66"/>
        <end position="91"/>
    </location>
</feature>
<feature type="region of interest" description="Disordered" evidence="1">
    <location>
        <begin position="66"/>
        <end position="134"/>
    </location>
</feature>
<organism evidence="2 3">
    <name type="scientific">Paraburkholderia aspalathi</name>
    <dbReference type="NCBI Taxonomy" id="1324617"/>
    <lineage>
        <taxon>Bacteria</taxon>
        <taxon>Pseudomonadati</taxon>
        <taxon>Pseudomonadota</taxon>
        <taxon>Betaproteobacteria</taxon>
        <taxon>Burkholderiales</taxon>
        <taxon>Burkholderiaceae</taxon>
        <taxon>Paraburkholderia</taxon>
    </lineage>
</organism>